<name>A0ABP7MPY1_9BACT</name>
<dbReference type="Proteomes" id="UP001499909">
    <property type="component" value="Unassembled WGS sequence"/>
</dbReference>
<dbReference type="InterPro" id="IPR042258">
    <property type="entry name" value="DGOK_N"/>
</dbReference>
<sequence length="331" mass="35386">MPNPTRFLSCDWGTSSFRLKLVALPGLRVLATATSDEGNAATFAAWQQAQQPTGQRGAFYRAVIQKHLRTLETQLGTSLDDLPLVISGMASSTIGMRELPYKAFPFATDGSDLATLLLPATVDFRHPTLLVSGVRTADDVMRGEEVQLVGCGFAPTGEDQLFLHPGTHCKHVTIRHGQAVALQTYMTGEFFALLSGQSILAASVRAGGDLGTAAYRQAFEQGVRASPRAHLLHNAFRVRTNDLFDKLSRPANFYYLSGILIGAELSTFPASFTGRIVLAGEAHLLDHYQTALAVLGITDRAAAVTTQGAADVTLRGQAALLSRLDSAALSS</sequence>
<dbReference type="EMBL" id="BAABDH010000018">
    <property type="protein sequence ID" value="GAA3927821.1"/>
    <property type="molecule type" value="Genomic_DNA"/>
</dbReference>
<protein>
    <submittedName>
        <fullName evidence="1">2-dehydro-3-deoxygalactonokinase</fullName>
    </submittedName>
</protein>
<keyword evidence="2" id="KW-1185">Reference proteome</keyword>
<dbReference type="InterPro" id="IPR042257">
    <property type="entry name" value="DGOK_C"/>
</dbReference>
<reference evidence="2" key="1">
    <citation type="journal article" date="2019" name="Int. J. Syst. Evol. Microbiol.">
        <title>The Global Catalogue of Microorganisms (GCM) 10K type strain sequencing project: providing services to taxonomists for standard genome sequencing and annotation.</title>
        <authorList>
            <consortium name="The Broad Institute Genomics Platform"/>
            <consortium name="The Broad Institute Genome Sequencing Center for Infectious Disease"/>
            <person name="Wu L."/>
            <person name="Ma J."/>
        </authorList>
    </citation>
    <scope>NUCLEOTIDE SEQUENCE [LARGE SCALE GENOMIC DNA]</scope>
    <source>
        <strain evidence="2">JCM 17214</strain>
    </source>
</reference>
<comment type="caution">
    <text evidence="1">The sequence shown here is derived from an EMBL/GenBank/DDBJ whole genome shotgun (WGS) entry which is preliminary data.</text>
</comment>
<dbReference type="Gene3D" id="3.30.420.310">
    <property type="entry name" value="2-keto-3-deoxy-galactonokinase, C-terminal domain"/>
    <property type="match status" value="1"/>
</dbReference>
<dbReference type="Pfam" id="PF05035">
    <property type="entry name" value="DGOK"/>
    <property type="match status" value="1"/>
</dbReference>
<evidence type="ECO:0000313" key="1">
    <source>
        <dbReference type="EMBL" id="GAA3927821.1"/>
    </source>
</evidence>
<accession>A0ABP7MPY1</accession>
<dbReference type="InterPro" id="IPR007729">
    <property type="entry name" value="DGOK"/>
</dbReference>
<dbReference type="RefSeq" id="WP_345111440.1">
    <property type="nucleotide sequence ID" value="NZ_BAABDH010000018.1"/>
</dbReference>
<evidence type="ECO:0000313" key="2">
    <source>
        <dbReference type="Proteomes" id="UP001499909"/>
    </source>
</evidence>
<gene>
    <name evidence="1" type="ORF">GCM10022406_11930</name>
</gene>
<dbReference type="Gene3D" id="3.30.420.300">
    <property type="entry name" value="2-keto-3-deoxy-galactonokinase, substrate binding domain"/>
    <property type="match status" value="1"/>
</dbReference>
<proteinExistence type="predicted"/>
<organism evidence="1 2">
    <name type="scientific">Hymenobacter algoricola</name>
    <dbReference type="NCBI Taxonomy" id="486267"/>
    <lineage>
        <taxon>Bacteria</taxon>
        <taxon>Pseudomonadati</taxon>
        <taxon>Bacteroidota</taxon>
        <taxon>Cytophagia</taxon>
        <taxon>Cytophagales</taxon>
        <taxon>Hymenobacteraceae</taxon>
        <taxon>Hymenobacter</taxon>
    </lineage>
</organism>